<dbReference type="PANTHER" id="PTHR37305">
    <property type="entry name" value="INTEGRAL MEMBRANE PROTEIN-RELATED"/>
    <property type="match status" value="1"/>
</dbReference>
<evidence type="ECO:0000313" key="4">
    <source>
        <dbReference type="Proteomes" id="UP001164745"/>
    </source>
</evidence>
<feature type="coiled-coil region" evidence="1">
    <location>
        <begin position="108"/>
        <end position="139"/>
    </location>
</feature>
<evidence type="ECO:0000256" key="1">
    <source>
        <dbReference type="SAM" id="Coils"/>
    </source>
</evidence>
<sequence length="397" mass="46784">MNKLKLLSKLLKLEIKKMLDNKTFLYLIVAMAICYILAIIFTLWGLKLTGGANLRETIKAKEETLKSEKKYLQWLKNKKRSQKEVLYQVEKIKEIEREINQLRLLSSNNDLKTQMEERIKMMENALKQAKITRERFKMEAEIHYLRKLYEKKIYVWDKQMLYSKNGLFTASMANEVFIRFLLPVFIVFALLKSTQINEVKNKTIRNMMLLPCSRMKLWMAQFLSNSFVIVSTYVIVNILVTAILFFSLENKRIDIPVRIYKWQIIAKDVIIDPSKIEFMPIIQQYISTLIITVVTLCMLVSINMFVNVLFWNENLSFIFISALLFIPKIIWTNITNKSYFLLNPYSLYVSTEIANLEISGVYNIPINSSMIYLGLIVLWTTLFLLVGGLIFERRKVY</sequence>
<dbReference type="RefSeq" id="WP_014042404.1">
    <property type="nucleotide sequence ID" value="NZ_CP113864.1"/>
</dbReference>
<organism evidence="3 4">
    <name type="scientific">Caldicellulosiruptor naganoensis</name>
    <dbReference type="NCBI Taxonomy" id="29324"/>
    <lineage>
        <taxon>Bacteria</taxon>
        <taxon>Bacillati</taxon>
        <taxon>Bacillota</taxon>
        <taxon>Bacillota incertae sedis</taxon>
        <taxon>Caldicellulosiruptorales</taxon>
        <taxon>Caldicellulosiruptoraceae</taxon>
        <taxon>Caldicellulosiruptor</taxon>
    </lineage>
</organism>
<feature type="transmembrane region" description="Helical" evidence="2">
    <location>
        <begin position="317"/>
        <end position="334"/>
    </location>
</feature>
<keyword evidence="2" id="KW-1133">Transmembrane helix</keyword>
<feature type="transmembrane region" description="Helical" evidence="2">
    <location>
        <begin position="24"/>
        <end position="46"/>
    </location>
</feature>
<feature type="transmembrane region" description="Helical" evidence="2">
    <location>
        <begin position="285"/>
        <end position="310"/>
    </location>
</feature>
<keyword evidence="4" id="KW-1185">Reference proteome</keyword>
<accession>A0ABY7BG47</accession>
<gene>
    <name evidence="3" type="ORF">OTJ99_001333</name>
</gene>
<dbReference type="EMBL" id="CP113864">
    <property type="protein sequence ID" value="WAM30576.1"/>
    <property type="molecule type" value="Genomic_DNA"/>
</dbReference>
<protein>
    <submittedName>
        <fullName evidence="3">ABC transporter permease subunit</fullName>
    </submittedName>
</protein>
<evidence type="ECO:0000313" key="3">
    <source>
        <dbReference type="EMBL" id="WAM30576.1"/>
    </source>
</evidence>
<name>A0ABY7BG47_9FIRM</name>
<dbReference type="Pfam" id="PF12679">
    <property type="entry name" value="ABC2_membrane_2"/>
    <property type="match status" value="1"/>
</dbReference>
<evidence type="ECO:0000256" key="2">
    <source>
        <dbReference type="SAM" id="Phobius"/>
    </source>
</evidence>
<keyword evidence="2" id="KW-0812">Transmembrane</keyword>
<reference evidence="3" key="1">
    <citation type="submission" date="2022-12" db="EMBL/GenBank/DDBJ databases">
        <authorList>
            <person name="Bing R.G."/>
            <person name="Willard D.J."/>
            <person name="Manesh M.J.H."/>
            <person name="Laemthong T."/>
            <person name="Crosby J.R."/>
            <person name="Kelly R.M."/>
        </authorList>
    </citation>
    <scope>NUCLEOTIDE SEQUENCE</scope>
    <source>
        <strain evidence="3">DSM 8991</strain>
    </source>
</reference>
<feature type="transmembrane region" description="Helical" evidence="2">
    <location>
        <begin position="176"/>
        <end position="196"/>
    </location>
</feature>
<keyword evidence="2" id="KW-0472">Membrane</keyword>
<keyword evidence="1" id="KW-0175">Coiled coil</keyword>
<feature type="transmembrane region" description="Helical" evidence="2">
    <location>
        <begin position="217"/>
        <end position="246"/>
    </location>
</feature>
<dbReference type="PANTHER" id="PTHR37305:SF1">
    <property type="entry name" value="MEMBRANE PROTEIN"/>
    <property type="match status" value="1"/>
</dbReference>
<proteinExistence type="predicted"/>
<feature type="transmembrane region" description="Helical" evidence="2">
    <location>
        <begin position="370"/>
        <end position="391"/>
    </location>
</feature>
<dbReference type="Proteomes" id="UP001164745">
    <property type="component" value="Chromosome"/>
</dbReference>